<reference evidence="2" key="1">
    <citation type="submission" date="2020-10" db="EMBL/GenBank/DDBJ databases">
        <title>Chromosome-scale genome assembly of the Allis shad, Alosa alosa.</title>
        <authorList>
            <person name="Margot Z."/>
            <person name="Christophe K."/>
            <person name="Cabau C."/>
            <person name="Louis A."/>
            <person name="Berthelot C."/>
            <person name="Parey E."/>
            <person name="Roest Crollius H."/>
            <person name="Montfort J."/>
            <person name="Robinson-Rechavi M."/>
            <person name="Bucao C."/>
            <person name="Bouchez O."/>
            <person name="Gislard M."/>
            <person name="Lluch J."/>
            <person name="Milhes M."/>
            <person name="Lampietro C."/>
            <person name="Lopez Roques C."/>
            <person name="Donnadieu C."/>
            <person name="Braasch I."/>
            <person name="Desvignes T."/>
            <person name="Postlethwait J."/>
            <person name="Bobe J."/>
            <person name="Guiguen Y."/>
        </authorList>
    </citation>
    <scope>NUCLEOTIDE SEQUENCE</scope>
    <source>
        <strain evidence="2">M-15738</strain>
        <tissue evidence="2">Blood</tissue>
    </source>
</reference>
<protein>
    <recommendedName>
        <fullName evidence="4">HECT domain-containing protein</fullName>
    </recommendedName>
</protein>
<accession>A0AAV6FQ23</accession>
<dbReference type="AlphaFoldDB" id="A0AAV6FQ23"/>
<evidence type="ECO:0000313" key="3">
    <source>
        <dbReference type="Proteomes" id="UP000823561"/>
    </source>
</evidence>
<dbReference type="Proteomes" id="UP000823561">
    <property type="component" value="Chromosome 22"/>
</dbReference>
<comment type="caution">
    <text evidence="2">The sequence shown here is derived from an EMBL/GenBank/DDBJ whole genome shotgun (WGS) entry which is preliminary data.</text>
</comment>
<organism evidence="2 3">
    <name type="scientific">Alosa alosa</name>
    <name type="common">allis shad</name>
    <dbReference type="NCBI Taxonomy" id="278164"/>
    <lineage>
        <taxon>Eukaryota</taxon>
        <taxon>Metazoa</taxon>
        <taxon>Chordata</taxon>
        <taxon>Craniata</taxon>
        <taxon>Vertebrata</taxon>
        <taxon>Euteleostomi</taxon>
        <taxon>Actinopterygii</taxon>
        <taxon>Neopterygii</taxon>
        <taxon>Teleostei</taxon>
        <taxon>Clupei</taxon>
        <taxon>Clupeiformes</taxon>
        <taxon>Clupeoidei</taxon>
        <taxon>Clupeidae</taxon>
        <taxon>Alosa</taxon>
    </lineage>
</organism>
<gene>
    <name evidence="2" type="ORF">AALO_G00284330</name>
</gene>
<feature type="non-terminal residue" evidence="2">
    <location>
        <position position="1"/>
    </location>
</feature>
<name>A0AAV6FQ23_9TELE</name>
<dbReference type="EMBL" id="JADWDJ010000022">
    <property type="protein sequence ID" value="KAG5263255.1"/>
    <property type="molecule type" value="Genomic_DNA"/>
</dbReference>
<evidence type="ECO:0008006" key="4">
    <source>
        <dbReference type="Google" id="ProtNLM"/>
    </source>
</evidence>
<evidence type="ECO:0000313" key="2">
    <source>
        <dbReference type="EMBL" id="KAG5263255.1"/>
    </source>
</evidence>
<keyword evidence="3" id="KW-1185">Reference proteome</keyword>
<proteinExistence type="predicted"/>
<sequence length="146" mass="16210">CSGLLNCRLTPFAFVCVWWGVGGCSLSSGNLSTTVYSDQGSIRYSLEVTDMNNFQDFLQEIEDCDDGQLTVPKVMQWLTGQAHKPVLPSEKRDFDVSIQFKHDCDGHAICFPTVSACSRTVTLPVLHMSTIQQFRNIMEMALTHGG</sequence>
<feature type="non-terminal residue" evidence="2">
    <location>
        <position position="146"/>
    </location>
</feature>
<keyword evidence="1" id="KW-0732">Signal</keyword>
<feature type="chain" id="PRO_5044000425" description="HECT domain-containing protein" evidence="1">
    <location>
        <begin position="24"/>
        <end position="146"/>
    </location>
</feature>
<feature type="signal peptide" evidence="1">
    <location>
        <begin position="1"/>
        <end position="23"/>
    </location>
</feature>
<evidence type="ECO:0000256" key="1">
    <source>
        <dbReference type="SAM" id="SignalP"/>
    </source>
</evidence>